<feature type="transmembrane region" description="Helical" evidence="5">
    <location>
        <begin position="178"/>
        <end position="197"/>
    </location>
</feature>
<comment type="subcellular location">
    <subcellularLocation>
        <location evidence="1">Cell membrane</location>
        <topology evidence="1">Multi-pass membrane protein</topology>
    </subcellularLocation>
</comment>
<evidence type="ECO:0000256" key="5">
    <source>
        <dbReference type="SAM" id="Phobius"/>
    </source>
</evidence>
<dbReference type="EMBL" id="AWQS01000174">
    <property type="protein sequence ID" value="EWT04867.1"/>
    <property type="molecule type" value="Genomic_DNA"/>
</dbReference>
<keyword evidence="2 5" id="KW-0812">Transmembrane</keyword>
<keyword evidence="8" id="KW-1185">Reference proteome</keyword>
<dbReference type="PANTHER" id="PTHR23542:SF1">
    <property type="entry name" value="MAJOR FACILITATOR SUPERFAMILY (MFS) PROFILE DOMAIN-CONTAINING PROTEIN"/>
    <property type="match status" value="1"/>
</dbReference>
<reference evidence="8" key="1">
    <citation type="submission" date="2013-08" db="EMBL/GenBank/DDBJ databases">
        <title>Intrasporangium oryzae NRRL B-24470.</title>
        <authorList>
            <person name="Liu H."/>
            <person name="Wang G."/>
        </authorList>
    </citation>
    <scope>NUCLEOTIDE SEQUENCE [LARGE SCALE GENOMIC DNA]</scope>
    <source>
        <strain evidence="8">Q5-1</strain>
    </source>
</reference>
<feature type="transmembrane region" description="Helical" evidence="5">
    <location>
        <begin position="115"/>
        <end position="138"/>
    </location>
</feature>
<dbReference type="GO" id="GO:0022857">
    <property type="term" value="F:transmembrane transporter activity"/>
    <property type="evidence" value="ECO:0007669"/>
    <property type="project" value="InterPro"/>
</dbReference>
<dbReference type="PANTHER" id="PTHR23542">
    <property type="match status" value="1"/>
</dbReference>
<dbReference type="Gene3D" id="1.20.1250.20">
    <property type="entry name" value="MFS general substrate transporter like domains"/>
    <property type="match status" value="1"/>
</dbReference>
<dbReference type="GO" id="GO:0005886">
    <property type="term" value="C:plasma membrane"/>
    <property type="evidence" value="ECO:0007669"/>
    <property type="project" value="UniProtKB-SubCell"/>
</dbReference>
<evidence type="ECO:0000256" key="2">
    <source>
        <dbReference type="ARBA" id="ARBA00022692"/>
    </source>
</evidence>
<feature type="domain" description="Major facilitator superfamily (MFS) profile" evidence="6">
    <location>
        <begin position="1"/>
        <end position="221"/>
    </location>
</feature>
<evidence type="ECO:0000256" key="1">
    <source>
        <dbReference type="ARBA" id="ARBA00004651"/>
    </source>
</evidence>
<evidence type="ECO:0000313" key="8">
    <source>
        <dbReference type="Proteomes" id="UP000019494"/>
    </source>
</evidence>
<organism evidence="7 8">
    <name type="scientific">Intrasporangium chromatireducens Q5-1</name>
    <dbReference type="NCBI Taxonomy" id="584657"/>
    <lineage>
        <taxon>Bacteria</taxon>
        <taxon>Bacillati</taxon>
        <taxon>Actinomycetota</taxon>
        <taxon>Actinomycetes</taxon>
        <taxon>Micrococcales</taxon>
        <taxon>Intrasporangiaceae</taxon>
        <taxon>Intrasporangium</taxon>
    </lineage>
</organism>
<dbReference type="RefSeq" id="WP_034719217.1">
    <property type="nucleotide sequence ID" value="NZ_AWQS01000174.1"/>
</dbReference>
<evidence type="ECO:0000313" key="7">
    <source>
        <dbReference type="EMBL" id="EWT04867.1"/>
    </source>
</evidence>
<dbReference type="OrthoDB" id="4229605at2"/>
<keyword evidence="3 5" id="KW-1133">Transmembrane helix</keyword>
<feature type="transmembrane region" description="Helical" evidence="5">
    <location>
        <begin position="65"/>
        <end position="85"/>
    </location>
</feature>
<feature type="transmembrane region" description="Helical" evidence="5">
    <location>
        <begin position="92"/>
        <end position="109"/>
    </location>
</feature>
<dbReference type="Proteomes" id="UP000019494">
    <property type="component" value="Unassembled WGS sequence"/>
</dbReference>
<sequence length="221" mass="22245">PAAAVAAAADRVATAAAPPRRAFRGFITLPVAVVYVAAMASTVVLTGTDVGVVAALRDFGRAEAIGWVLALWGFGSLVGGLLYGAWHRSLSVYWLLGALAIVTAPVAIASGVPSFAVLITVSGLLCAPTVTATVEHLSRVVPERFRGEMMGWHGSAMTAGSALGAPVAGIAIDLGGWQWGFLVVSAVGLGVAAVGALTSRAESAPQHVDSEPAAAAAILEH</sequence>
<evidence type="ECO:0000256" key="3">
    <source>
        <dbReference type="ARBA" id="ARBA00022989"/>
    </source>
</evidence>
<dbReference type="PATRIC" id="fig|584657.3.peg.3242"/>
<evidence type="ECO:0000259" key="6">
    <source>
        <dbReference type="PROSITE" id="PS50850"/>
    </source>
</evidence>
<evidence type="ECO:0000256" key="4">
    <source>
        <dbReference type="ARBA" id="ARBA00023136"/>
    </source>
</evidence>
<gene>
    <name evidence="7" type="ORF">N864_09105</name>
</gene>
<proteinExistence type="predicted"/>
<dbReference type="SUPFAM" id="SSF103473">
    <property type="entry name" value="MFS general substrate transporter"/>
    <property type="match status" value="1"/>
</dbReference>
<dbReference type="Pfam" id="PF07690">
    <property type="entry name" value="MFS_1"/>
    <property type="match status" value="1"/>
</dbReference>
<dbReference type="PROSITE" id="PS50850">
    <property type="entry name" value="MFS"/>
    <property type="match status" value="1"/>
</dbReference>
<dbReference type="AlphaFoldDB" id="W9GI71"/>
<accession>W9GI71</accession>
<comment type="caution">
    <text evidence="7">The sequence shown here is derived from an EMBL/GenBank/DDBJ whole genome shotgun (WGS) entry which is preliminary data.</text>
</comment>
<dbReference type="InterPro" id="IPR020846">
    <property type="entry name" value="MFS_dom"/>
</dbReference>
<feature type="transmembrane region" description="Helical" evidence="5">
    <location>
        <begin position="26"/>
        <end position="45"/>
    </location>
</feature>
<keyword evidence="4 5" id="KW-0472">Membrane</keyword>
<protein>
    <submittedName>
        <fullName evidence="7">Permease</fullName>
    </submittedName>
</protein>
<dbReference type="InterPro" id="IPR036259">
    <property type="entry name" value="MFS_trans_sf"/>
</dbReference>
<feature type="transmembrane region" description="Helical" evidence="5">
    <location>
        <begin position="150"/>
        <end position="172"/>
    </location>
</feature>
<feature type="non-terminal residue" evidence="7">
    <location>
        <position position="1"/>
    </location>
</feature>
<dbReference type="InterPro" id="IPR011701">
    <property type="entry name" value="MFS"/>
</dbReference>
<name>W9GI71_9MICO</name>